<dbReference type="AlphaFoldDB" id="A0A7Z0RW05"/>
<dbReference type="GO" id="GO:0008820">
    <property type="term" value="F:cobinamide phosphate guanylyltransferase activity"/>
    <property type="evidence" value="ECO:0007669"/>
    <property type="project" value="UniProtKB-UniRule"/>
</dbReference>
<dbReference type="Pfam" id="PF02283">
    <property type="entry name" value="CobU"/>
    <property type="match status" value="1"/>
</dbReference>
<evidence type="ECO:0000256" key="8">
    <source>
        <dbReference type="ARBA" id="ARBA00022573"/>
    </source>
</evidence>
<dbReference type="UniPathway" id="UPA00148">
    <property type="reaction ID" value="UER00236"/>
</dbReference>
<comment type="pathway">
    <text evidence="5 14">Cofactor biosynthesis; adenosylcobalamin biosynthesis; adenosylcobalamin from cob(II)yrinate a,c-diamide: step 6/7.</text>
</comment>
<accession>A0A7Z0RW05</accession>
<comment type="caution">
    <text evidence="17">The sequence shown here is derived from an EMBL/GenBank/DDBJ whole genome shotgun (WGS) entry which is preliminary data.</text>
</comment>
<dbReference type="GO" id="GO:0005525">
    <property type="term" value="F:GTP binding"/>
    <property type="evidence" value="ECO:0007669"/>
    <property type="project" value="UniProtKB-UniRule"/>
</dbReference>
<dbReference type="InterPro" id="IPR003203">
    <property type="entry name" value="CobU/CobP"/>
</dbReference>
<evidence type="ECO:0000256" key="2">
    <source>
        <dbReference type="ARBA" id="ARBA00000711"/>
    </source>
</evidence>
<dbReference type="EC" id="2.7.7.62" evidence="14"/>
<evidence type="ECO:0000256" key="11">
    <source>
        <dbReference type="ARBA" id="ARBA00022777"/>
    </source>
</evidence>
<feature type="binding site" evidence="16">
    <location>
        <begin position="7"/>
        <end position="14"/>
    </location>
    <ligand>
        <name>GTP</name>
        <dbReference type="ChEBI" id="CHEBI:37565"/>
    </ligand>
</feature>
<reference evidence="17 18" key="1">
    <citation type="journal article" date="2015" name="Int. J. Syst. Evol. Microbiol.">
        <title>Halomonas salicampi sp. nov., a halotolerant and alkalitolerant bacterium isolated from a saltern soil.</title>
        <authorList>
            <person name="Lee J.C."/>
            <person name="Kim Y.S."/>
            <person name="Yun B.S."/>
            <person name="Whang K.S."/>
        </authorList>
    </citation>
    <scope>NUCLEOTIDE SEQUENCE [LARGE SCALE GENOMIC DNA]</scope>
    <source>
        <strain evidence="17 18">BH103</strain>
    </source>
</reference>
<comment type="function">
    <text evidence="4 14">Catalyzes ATP-dependent phosphorylation of adenosylcobinamide and addition of GMP to adenosylcobinamide phosphate.</text>
</comment>
<evidence type="ECO:0000256" key="6">
    <source>
        <dbReference type="ARBA" id="ARBA00005159"/>
    </source>
</evidence>
<keyword evidence="10 14" id="KW-0547">Nucleotide-binding</keyword>
<feature type="binding site" evidence="16">
    <location>
        <position position="64"/>
    </location>
    <ligand>
        <name>GTP</name>
        <dbReference type="ChEBI" id="CHEBI:37565"/>
    </ligand>
</feature>
<dbReference type="EMBL" id="JACCDF010000017">
    <property type="protein sequence ID" value="NYS62271.1"/>
    <property type="molecule type" value="Genomic_DNA"/>
</dbReference>
<dbReference type="GO" id="GO:0009236">
    <property type="term" value="P:cobalamin biosynthetic process"/>
    <property type="evidence" value="ECO:0007669"/>
    <property type="project" value="UniProtKB-UniRule"/>
</dbReference>
<dbReference type="Proteomes" id="UP000586119">
    <property type="component" value="Unassembled WGS sequence"/>
</dbReference>
<dbReference type="GO" id="GO:0005524">
    <property type="term" value="F:ATP binding"/>
    <property type="evidence" value="ECO:0007669"/>
    <property type="project" value="UniProtKB-UniRule"/>
</dbReference>
<dbReference type="Gene3D" id="3.40.50.300">
    <property type="entry name" value="P-loop containing nucleotide triphosphate hydrolases"/>
    <property type="match status" value="1"/>
</dbReference>
<evidence type="ECO:0000256" key="15">
    <source>
        <dbReference type="PIRSR" id="PIRSR006135-1"/>
    </source>
</evidence>
<keyword evidence="18" id="KW-1185">Reference proteome</keyword>
<proteinExistence type="inferred from homology"/>
<dbReference type="InterPro" id="IPR027417">
    <property type="entry name" value="P-loop_NTPase"/>
</dbReference>
<evidence type="ECO:0000256" key="5">
    <source>
        <dbReference type="ARBA" id="ARBA00004692"/>
    </source>
</evidence>
<name>A0A7Z0RW05_9GAMM</name>
<evidence type="ECO:0000256" key="14">
    <source>
        <dbReference type="PIRNR" id="PIRNR006135"/>
    </source>
</evidence>
<dbReference type="EC" id="2.7.1.156" evidence="14"/>
<comment type="pathway">
    <text evidence="6 14">Cofactor biosynthesis; adenosylcobalamin biosynthesis; adenosylcobalamin from cob(II)yrinate a,c-diamide: step 5/7.</text>
</comment>
<dbReference type="PANTHER" id="PTHR34848:SF1">
    <property type="entry name" value="BIFUNCTIONAL ADENOSYLCOBALAMIN BIOSYNTHESIS PROTEIN COBU"/>
    <property type="match status" value="1"/>
</dbReference>
<evidence type="ECO:0000256" key="10">
    <source>
        <dbReference type="ARBA" id="ARBA00022741"/>
    </source>
</evidence>
<sequence>MIAFVSGGARSGKSDVAERLTLEWQQEQGGKRYYLATATGSDAEMAARIQRHRHKRGPGWFTLEAPLMLGAALDGVEVGATVLLDCLTLWASRALYEGGLDEAEARAQVEALVASARARHIALVVVSNDLNEDLPPQDAEIWRYLAFLQGLHRRLALEAESVIEVVAGLAIEWKKAAIEVKDT</sequence>
<comment type="catalytic activity">
    <reaction evidence="2 14">
        <text>adenosylcob(III)inamide phosphate + GTP + H(+) = adenosylcob(III)inamide-GDP + diphosphate</text>
        <dbReference type="Rhea" id="RHEA:22712"/>
        <dbReference type="ChEBI" id="CHEBI:15378"/>
        <dbReference type="ChEBI" id="CHEBI:33019"/>
        <dbReference type="ChEBI" id="CHEBI:37565"/>
        <dbReference type="ChEBI" id="CHEBI:58502"/>
        <dbReference type="ChEBI" id="CHEBI:60487"/>
        <dbReference type="EC" id="2.7.7.62"/>
    </reaction>
</comment>
<evidence type="ECO:0000256" key="4">
    <source>
        <dbReference type="ARBA" id="ARBA00003889"/>
    </source>
</evidence>
<evidence type="ECO:0000256" key="7">
    <source>
        <dbReference type="ARBA" id="ARBA00007490"/>
    </source>
</evidence>
<keyword evidence="12 14" id="KW-0067">ATP-binding</keyword>
<protein>
    <recommendedName>
        <fullName evidence="14">Bifunctional adenosylcobalamin biosynthesis protein</fullName>
        <ecNumber evidence="14">2.7.1.156</ecNumber>
        <ecNumber evidence="14">2.7.7.62</ecNumber>
    </recommendedName>
</protein>
<evidence type="ECO:0000313" key="17">
    <source>
        <dbReference type="EMBL" id="NYS62271.1"/>
    </source>
</evidence>
<comment type="catalytic activity">
    <reaction evidence="1 14">
        <text>adenosylcob(III)inamide + ATP = adenosylcob(III)inamide phosphate + ADP + H(+)</text>
        <dbReference type="Rhea" id="RHEA:15769"/>
        <dbReference type="ChEBI" id="CHEBI:2480"/>
        <dbReference type="ChEBI" id="CHEBI:15378"/>
        <dbReference type="ChEBI" id="CHEBI:30616"/>
        <dbReference type="ChEBI" id="CHEBI:58502"/>
        <dbReference type="ChEBI" id="CHEBI:456216"/>
        <dbReference type="EC" id="2.7.1.156"/>
    </reaction>
</comment>
<comment type="catalytic activity">
    <reaction evidence="3">
        <text>adenosylcob(III)inamide + GTP = adenosylcob(III)inamide phosphate + GDP + H(+)</text>
        <dbReference type="Rhea" id="RHEA:15765"/>
        <dbReference type="ChEBI" id="CHEBI:2480"/>
        <dbReference type="ChEBI" id="CHEBI:15378"/>
        <dbReference type="ChEBI" id="CHEBI:37565"/>
        <dbReference type="ChEBI" id="CHEBI:58189"/>
        <dbReference type="ChEBI" id="CHEBI:58502"/>
        <dbReference type="EC" id="2.7.1.156"/>
    </reaction>
</comment>
<keyword evidence="17" id="KW-0548">Nucleotidyltransferase</keyword>
<feature type="binding site" evidence="16">
    <location>
        <begin position="36"/>
        <end position="38"/>
    </location>
    <ligand>
        <name>GTP</name>
        <dbReference type="ChEBI" id="CHEBI:37565"/>
    </ligand>
</feature>
<feature type="active site" description="GMP-histidine intermediate" evidence="15">
    <location>
        <position position="52"/>
    </location>
</feature>
<evidence type="ECO:0000256" key="1">
    <source>
        <dbReference type="ARBA" id="ARBA00000312"/>
    </source>
</evidence>
<keyword evidence="11 14" id="KW-0418">Kinase</keyword>
<evidence type="ECO:0000256" key="9">
    <source>
        <dbReference type="ARBA" id="ARBA00022679"/>
    </source>
</evidence>
<keyword evidence="8 14" id="KW-0169">Cobalamin biosynthesis</keyword>
<evidence type="ECO:0000256" key="16">
    <source>
        <dbReference type="PIRSR" id="PIRSR006135-2"/>
    </source>
</evidence>
<organism evidence="17 18">
    <name type="scientific">Vreelandella salicampi</name>
    <dbReference type="NCBI Taxonomy" id="1449798"/>
    <lineage>
        <taxon>Bacteria</taxon>
        <taxon>Pseudomonadati</taxon>
        <taxon>Pseudomonadota</taxon>
        <taxon>Gammaproteobacteria</taxon>
        <taxon>Oceanospirillales</taxon>
        <taxon>Halomonadaceae</taxon>
        <taxon>Vreelandella</taxon>
    </lineage>
</organism>
<dbReference type="SUPFAM" id="SSF52540">
    <property type="entry name" value="P-loop containing nucleoside triphosphate hydrolases"/>
    <property type="match status" value="1"/>
</dbReference>
<feature type="binding site" evidence="16">
    <location>
        <position position="85"/>
    </location>
    <ligand>
        <name>GTP</name>
        <dbReference type="ChEBI" id="CHEBI:37565"/>
    </ligand>
</feature>
<keyword evidence="9 14" id="KW-0808">Transferase</keyword>
<evidence type="ECO:0000256" key="13">
    <source>
        <dbReference type="ARBA" id="ARBA00023134"/>
    </source>
</evidence>
<keyword evidence="13 14" id="KW-0342">GTP-binding</keyword>
<feature type="binding site" evidence="16">
    <location>
        <begin position="53"/>
        <end position="56"/>
    </location>
    <ligand>
        <name>GTP</name>
        <dbReference type="ChEBI" id="CHEBI:37565"/>
    </ligand>
</feature>
<evidence type="ECO:0000313" key="18">
    <source>
        <dbReference type="Proteomes" id="UP000586119"/>
    </source>
</evidence>
<evidence type="ECO:0000256" key="3">
    <source>
        <dbReference type="ARBA" id="ARBA00001522"/>
    </source>
</evidence>
<dbReference type="CDD" id="cd00544">
    <property type="entry name" value="CobU"/>
    <property type="match status" value="1"/>
</dbReference>
<dbReference type="PANTHER" id="PTHR34848">
    <property type="match status" value="1"/>
</dbReference>
<comment type="similarity">
    <text evidence="7 14">Belongs to the CobU/CobP family.</text>
</comment>
<evidence type="ECO:0000256" key="12">
    <source>
        <dbReference type="ARBA" id="ARBA00022840"/>
    </source>
</evidence>
<dbReference type="GO" id="GO:0043752">
    <property type="term" value="F:adenosylcobinamide kinase activity"/>
    <property type="evidence" value="ECO:0007669"/>
    <property type="project" value="UniProtKB-EC"/>
</dbReference>
<dbReference type="PIRSF" id="PIRSF006135">
    <property type="entry name" value="CobU"/>
    <property type="match status" value="1"/>
</dbReference>
<dbReference type="RefSeq" id="WP_179931529.1">
    <property type="nucleotide sequence ID" value="NZ_JACCDF010000017.1"/>
</dbReference>
<gene>
    <name evidence="17" type="ORF">HZS81_16060</name>
</gene>